<dbReference type="PANTHER" id="PTHR34501">
    <property type="entry name" value="PROTEIN YDDL-RELATED"/>
    <property type="match status" value="1"/>
</dbReference>
<dbReference type="Pfam" id="PF13609">
    <property type="entry name" value="Porin_4"/>
    <property type="match status" value="1"/>
</dbReference>
<dbReference type="GO" id="GO:0009279">
    <property type="term" value="C:cell outer membrane"/>
    <property type="evidence" value="ECO:0007669"/>
    <property type="project" value="UniProtKB-SubCell"/>
</dbReference>
<accession>A0A0C4Y8K1</accession>
<dbReference type="InterPro" id="IPR002299">
    <property type="entry name" value="Porin_Neis"/>
</dbReference>
<proteinExistence type="predicted"/>
<evidence type="ECO:0000256" key="6">
    <source>
        <dbReference type="ARBA" id="ARBA00022729"/>
    </source>
</evidence>
<evidence type="ECO:0000256" key="5">
    <source>
        <dbReference type="ARBA" id="ARBA00022692"/>
    </source>
</evidence>
<evidence type="ECO:0000256" key="1">
    <source>
        <dbReference type="ARBA" id="ARBA00004571"/>
    </source>
</evidence>
<gene>
    <name evidence="13" type="ORF">RR42_m1883</name>
</gene>
<dbReference type="GO" id="GO:0006811">
    <property type="term" value="P:monoatomic ion transport"/>
    <property type="evidence" value="ECO:0007669"/>
    <property type="project" value="UniProtKB-KW"/>
</dbReference>
<name>A0A0C4Y8K1_9BURK</name>
<comment type="subcellular location">
    <subcellularLocation>
        <location evidence="1">Cell outer membrane</location>
        <topology evidence="1">Multi-pass membrane protein</topology>
    </subcellularLocation>
</comment>
<keyword evidence="4" id="KW-1134">Transmembrane beta strand</keyword>
<keyword evidence="14" id="KW-1185">Reference proteome</keyword>
<dbReference type="InterPro" id="IPR033900">
    <property type="entry name" value="Gram_neg_porin_domain"/>
</dbReference>
<dbReference type="EMBL" id="CP010536">
    <property type="protein sequence ID" value="AJG19278.1"/>
    <property type="molecule type" value="Genomic_DNA"/>
</dbReference>
<dbReference type="OrthoDB" id="8951346at2"/>
<keyword evidence="5" id="KW-0812">Transmembrane</keyword>
<dbReference type="Gene3D" id="2.40.160.10">
    <property type="entry name" value="Porin"/>
    <property type="match status" value="1"/>
</dbReference>
<comment type="subunit">
    <text evidence="2">Homotrimer.</text>
</comment>
<dbReference type="InterPro" id="IPR023614">
    <property type="entry name" value="Porin_dom_sf"/>
</dbReference>
<feature type="chain" id="PRO_5002173491" evidence="11">
    <location>
        <begin position="28"/>
        <end position="401"/>
    </location>
</feature>
<feature type="signal peptide" evidence="11">
    <location>
        <begin position="1"/>
        <end position="27"/>
    </location>
</feature>
<evidence type="ECO:0000256" key="11">
    <source>
        <dbReference type="SAM" id="SignalP"/>
    </source>
</evidence>
<dbReference type="PANTHER" id="PTHR34501:SF9">
    <property type="entry name" value="MAJOR OUTER MEMBRANE PROTEIN P.IA"/>
    <property type="match status" value="1"/>
</dbReference>
<protein>
    <submittedName>
        <fullName evidence="13">Outer membrane protein (Porin)</fullName>
    </submittedName>
</protein>
<keyword evidence="7" id="KW-0406">Ion transport</keyword>
<dbReference type="KEGG" id="cbw:RR42_m1883"/>
<dbReference type="SUPFAM" id="SSF56935">
    <property type="entry name" value="Porins"/>
    <property type="match status" value="1"/>
</dbReference>
<evidence type="ECO:0000256" key="8">
    <source>
        <dbReference type="ARBA" id="ARBA00023114"/>
    </source>
</evidence>
<evidence type="ECO:0000256" key="10">
    <source>
        <dbReference type="ARBA" id="ARBA00023237"/>
    </source>
</evidence>
<dbReference type="PRINTS" id="PR00184">
    <property type="entry name" value="NEISSPPORIN"/>
</dbReference>
<keyword evidence="3" id="KW-0813">Transport</keyword>
<keyword evidence="8" id="KW-0626">Porin</keyword>
<evidence type="ECO:0000256" key="4">
    <source>
        <dbReference type="ARBA" id="ARBA00022452"/>
    </source>
</evidence>
<dbReference type="AlphaFoldDB" id="A0A0C4Y8K1"/>
<dbReference type="GO" id="GO:0046930">
    <property type="term" value="C:pore complex"/>
    <property type="evidence" value="ECO:0007669"/>
    <property type="project" value="UniProtKB-KW"/>
</dbReference>
<organism evidence="13 14">
    <name type="scientific">Cupriavidus basilensis</name>
    <dbReference type="NCBI Taxonomy" id="68895"/>
    <lineage>
        <taxon>Bacteria</taxon>
        <taxon>Pseudomonadati</taxon>
        <taxon>Pseudomonadota</taxon>
        <taxon>Betaproteobacteria</taxon>
        <taxon>Burkholderiales</taxon>
        <taxon>Burkholderiaceae</taxon>
        <taxon>Cupriavidus</taxon>
    </lineage>
</organism>
<dbReference type="STRING" id="68895.RR42_m1883"/>
<dbReference type="Proteomes" id="UP000031843">
    <property type="component" value="Chromosome main"/>
</dbReference>
<dbReference type="RefSeq" id="WP_082054842.1">
    <property type="nucleotide sequence ID" value="NZ_CP010536.1"/>
</dbReference>
<dbReference type="GO" id="GO:0015288">
    <property type="term" value="F:porin activity"/>
    <property type="evidence" value="ECO:0007669"/>
    <property type="project" value="UniProtKB-KW"/>
</dbReference>
<dbReference type="CDD" id="cd00342">
    <property type="entry name" value="gram_neg_porins"/>
    <property type="match status" value="1"/>
</dbReference>
<dbReference type="InterPro" id="IPR050298">
    <property type="entry name" value="Gram-neg_bact_OMP"/>
</dbReference>
<evidence type="ECO:0000256" key="2">
    <source>
        <dbReference type="ARBA" id="ARBA00011233"/>
    </source>
</evidence>
<keyword evidence="10" id="KW-0998">Cell outer membrane</keyword>
<sequence length="401" mass="42398">MKLSGNLSKLNLALIAVGAICAGSAHAQSGVTLYGVADMNVEFANHVGTVPSAANKFNAGPSNSVYRMDSGGLSGSRWGLRGTEDLGNGMKSVFVLESGFNLDTGTSQQSSRLFGRQAYVGVQSTRFGQVTFGRQYTSIFEGLANFVPASFATQYEPIVMLTGANFREDNTIKYSGQFGPVSALAHWSFGTGLALPTTVANGPLLGGNGEVPGQFRRDTAYGAALTYIAGPVGVAVAYDQFNPTISNPLTAAALGSGSFKKATIAGSYAFGPAKIMGGYRWGQNKDQNGGLIERDDFYWIGANYQVTPALGLTLEYDYDHVKRFFASTSTPNPWQVAFIADYTLSKRTDVYLTTAYAKNAGLGLDSAMIGYANSLSLGNSYTLASGQSNMLGVAVGIRHKF</sequence>
<evidence type="ECO:0000256" key="9">
    <source>
        <dbReference type="ARBA" id="ARBA00023136"/>
    </source>
</evidence>
<evidence type="ECO:0000313" key="13">
    <source>
        <dbReference type="EMBL" id="AJG19278.1"/>
    </source>
</evidence>
<reference evidence="13 14" key="1">
    <citation type="journal article" date="2015" name="Genome Announc.">
        <title>Complete Genome Sequence of Cupriavidus basilensis 4G11, Isolated from the Oak Ridge Field Research Center Site.</title>
        <authorList>
            <person name="Ray J."/>
            <person name="Waters R.J."/>
            <person name="Skerker J.M."/>
            <person name="Kuehl J.V."/>
            <person name="Price M.N."/>
            <person name="Huang J."/>
            <person name="Chakraborty R."/>
            <person name="Arkin A.P."/>
            <person name="Deutschbauer A."/>
        </authorList>
    </citation>
    <scope>NUCLEOTIDE SEQUENCE [LARGE SCALE GENOMIC DNA]</scope>
    <source>
        <strain evidence="13">4G11</strain>
    </source>
</reference>
<evidence type="ECO:0000256" key="7">
    <source>
        <dbReference type="ARBA" id="ARBA00023065"/>
    </source>
</evidence>
<keyword evidence="9" id="KW-0472">Membrane</keyword>
<evidence type="ECO:0000313" key="14">
    <source>
        <dbReference type="Proteomes" id="UP000031843"/>
    </source>
</evidence>
<evidence type="ECO:0000256" key="3">
    <source>
        <dbReference type="ARBA" id="ARBA00022448"/>
    </source>
</evidence>
<feature type="domain" description="Porin" evidence="12">
    <location>
        <begin position="13"/>
        <end position="360"/>
    </location>
</feature>
<keyword evidence="6 11" id="KW-0732">Signal</keyword>
<evidence type="ECO:0000259" key="12">
    <source>
        <dbReference type="Pfam" id="PF13609"/>
    </source>
</evidence>